<dbReference type="CDD" id="cd12565">
    <property type="entry name" value="RRM1_MRD1"/>
    <property type="match status" value="1"/>
</dbReference>
<name>A0AAD2A897_9LAMI</name>
<dbReference type="CDD" id="cd12318">
    <property type="entry name" value="RRM5_RBM19_like"/>
    <property type="match status" value="1"/>
</dbReference>
<reference evidence="6" key="1">
    <citation type="submission" date="2023-05" db="EMBL/GenBank/DDBJ databases">
        <authorList>
            <person name="Huff M."/>
        </authorList>
    </citation>
    <scope>NUCLEOTIDE SEQUENCE</scope>
</reference>
<dbReference type="EMBL" id="OU503055">
    <property type="protein sequence ID" value="CAI9783554.1"/>
    <property type="molecule type" value="Genomic_DNA"/>
</dbReference>
<protein>
    <recommendedName>
        <fullName evidence="5">RRM domain-containing protein</fullName>
    </recommendedName>
</protein>
<feature type="compositionally biased region" description="Acidic residues" evidence="4">
    <location>
        <begin position="366"/>
        <end position="383"/>
    </location>
</feature>
<feature type="coiled-coil region" evidence="3">
    <location>
        <begin position="21"/>
        <end position="48"/>
    </location>
</feature>
<dbReference type="InterPro" id="IPR003954">
    <property type="entry name" value="RRM_euk-type"/>
</dbReference>
<dbReference type="PROSITE" id="PS50102">
    <property type="entry name" value="RRM"/>
    <property type="match status" value="5"/>
</dbReference>
<feature type="compositionally biased region" description="Polar residues" evidence="4">
    <location>
        <begin position="522"/>
        <end position="535"/>
    </location>
</feature>
<feature type="region of interest" description="Disordered" evidence="4">
    <location>
        <begin position="362"/>
        <end position="425"/>
    </location>
</feature>
<dbReference type="Pfam" id="PF00076">
    <property type="entry name" value="RRM_1"/>
    <property type="match status" value="5"/>
</dbReference>
<dbReference type="FunFam" id="3.30.70.330:FF:000738">
    <property type="entry name" value="RNA-binding motif protein 19"/>
    <property type="match status" value="1"/>
</dbReference>
<dbReference type="Gene3D" id="3.30.70.330">
    <property type="match status" value="5"/>
</dbReference>
<accession>A0AAD2A897</accession>
<dbReference type="CDD" id="cd12320">
    <property type="entry name" value="RRM6_RBM19_RRM5_MRD1"/>
    <property type="match status" value="1"/>
</dbReference>
<gene>
    <name evidence="6" type="ORF">FPE_LOCUS31075</name>
</gene>
<dbReference type="SUPFAM" id="SSF54928">
    <property type="entry name" value="RNA-binding domain, RBD"/>
    <property type="match status" value="5"/>
</dbReference>
<sequence length="971" mass="109327">MTGKNVSKAPKIQRLVTPLTLQRKRAKIFDKKKRIAKAKAEAAEYQKLLTSRLKKQRERQSESLAKKRSRLSAAFKPSIAPVVSQWRRSDDASVNLHIELAELVVLAAGVLWSPYARCQKSLSLRSAAWVLPNMSRICVKNLPRYVPDDRLREFFSQKGEVTDAKLMRTKDGKSRQFGFVGYRTEQEAKEAINYFHGSFMDTCKIHCEIARKVGDPEIPRPWSRYSSKKQESSSGAENKLNVPKGSKVVAAKGEIKKSKKDVGNDDPQFQEFLQVMQPRSKSKLWANDAPTVPSLEKGKDTSNRKLQVKGSHWKLDELSAQFEGTVGNENILSENQVAVKADSLVHNEVASDMDYFKSRVKKEWSDSESNDDADDSDVDDDCDSSGKTLNKNNHGPVGDTLEPEISEGETEDVSSEISSEKIYHSDEKEGILETGRLYIRNLPYTATEEELEEHFRKFGDISEVHIVVDKDTKRSKGIAFVLYALPESASRALEELDGLDFQGRLLHIMRAKEKNPSDKQETNNFTQQSSKTLKQTRNEERKASEASGNTRGWNSLFMRPDTVVENVARKFGVSKSELLDREADDLAVRIALGETQVISETKKALSKAGINVSSLEEFTSGKTDGLKRSNHVILVKNLPYGSSESELADMFGKCGRLDKIILPPTKTLALVIFVEAAEARACFKSLAYKRYKDAPLYLEWAPGNILSPTPTSMGDSNDNVIVDEHDSKRVLLEQQLEDITDMDVDPDRIESRSVYVKNLNFKTSDENLTRHFSEHLKEGRILSVRVKKHLKNGKNVSMGFGFIEFDSVDTAVNVCRDLQGTVLDGHALVLQLCHAKKDENHHKKVDSGKSSTKLIVRNVAFEATEKDLRQLFSPFGQVKSLRLPMKFGNHRGFAFVEYVTKQEAHNALQALSNTHLYGRHLVLERAKEGESLEELRARTAAKFTDTTKLSKKRKHMAVLDEGNVKFQRIAD</sequence>
<dbReference type="SMART" id="SM00361">
    <property type="entry name" value="RRM_1"/>
    <property type="match status" value="4"/>
</dbReference>
<evidence type="ECO:0000256" key="2">
    <source>
        <dbReference type="PROSITE-ProRule" id="PRU00176"/>
    </source>
</evidence>
<keyword evidence="1 2" id="KW-0694">RNA-binding</keyword>
<evidence type="ECO:0000259" key="5">
    <source>
        <dbReference type="PROSITE" id="PS50102"/>
    </source>
</evidence>
<dbReference type="GO" id="GO:0003723">
    <property type="term" value="F:RNA binding"/>
    <property type="evidence" value="ECO:0007669"/>
    <property type="project" value="UniProtKB-UniRule"/>
</dbReference>
<evidence type="ECO:0000256" key="4">
    <source>
        <dbReference type="SAM" id="MobiDB-lite"/>
    </source>
</evidence>
<feature type="region of interest" description="Disordered" evidence="4">
    <location>
        <begin position="512"/>
        <end position="553"/>
    </location>
</feature>
<dbReference type="InterPro" id="IPR034423">
    <property type="entry name" value="RBM19_RRM5"/>
</dbReference>
<feature type="domain" description="RRM" evidence="5">
    <location>
        <begin position="435"/>
        <end position="513"/>
    </location>
</feature>
<dbReference type="InterPro" id="IPR000504">
    <property type="entry name" value="RRM_dom"/>
</dbReference>
<feature type="compositionally biased region" description="Acidic residues" evidence="4">
    <location>
        <begin position="401"/>
        <end position="414"/>
    </location>
</feature>
<dbReference type="InterPro" id="IPR035979">
    <property type="entry name" value="RBD_domain_sf"/>
</dbReference>
<keyword evidence="3" id="KW-0175">Coiled coil</keyword>
<feature type="domain" description="RRM" evidence="5">
    <location>
        <begin position="135"/>
        <end position="212"/>
    </location>
</feature>
<dbReference type="FunFam" id="3.30.70.330:FF:000442">
    <property type="entry name" value="Multiple RNA-binding domain-containing protein 1"/>
    <property type="match status" value="1"/>
</dbReference>
<feature type="domain" description="RRM" evidence="5">
    <location>
        <begin position="631"/>
        <end position="703"/>
    </location>
</feature>
<dbReference type="AlphaFoldDB" id="A0AAD2A897"/>
<dbReference type="CDD" id="cd12316">
    <property type="entry name" value="RRM3_RBM19_RRM2_MRD1"/>
    <property type="match status" value="1"/>
</dbReference>
<evidence type="ECO:0000313" key="7">
    <source>
        <dbReference type="Proteomes" id="UP000834106"/>
    </source>
</evidence>
<feature type="domain" description="RRM" evidence="5">
    <location>
        <begin position="752"/>
        <end position="835"/>
    </location>
</feature>
<dbReference type="FunFam" id="3.30.70.330:FF:000884">
    <property type="entry name" value="Nucleotide/nucleic acid binding protein"/>
    <property type="match status" value="1"/>
</dbReference>
<feature type="region of interest" description="Disordered" evidence="4">
    <location>
        <begin position="218"/>
        <end position="244"/>
    </location>
</feature>
<proteinExistence type="predicted"/>
<keyword evidence="7" id="KW-1185">Reference proteome</keyword>
<dbReference type="SMART" id="SM00360">
    <property type="entry name" value="RRM"/>
    <property type="match status" value="5"/>
</dbReference>
<evidence type="ECO:0000313" key="6">
    <source>
        <dbReference type="EMBL" id="CAI9783554.1"/>
    </source>
</evidence>
<dbReference type="FunFam" id="3.30.70.330:FF:000484">
    <property type="entry name" value="Multiple RNA-binding domain-containing protein 1"/>
    <property type="match status" value="1"/>
</dbReference>
<dbReference type="Proteomes" id="UP000834106">
    <property type="component" value="Chromosome 20"/>
</dbReference>
<evidence type="ECO:0000256" key="1">
    <source>
        <dbReference type="ARBA" id="ARBA00022884"/>
    </source>
</evidence>
<feature type="compositionally biased region" description="Basic and acidic residues" evidence="4">
    <location>
        <begin position="512"/>
        <end position="521"/>
    </location>
</feature>
<feature type="domain" description="RRM" evidence="5">
    <location>
        <begin position="852"/>
        <end position="928"/>
    </location>
</feature>
<dbReference type="InterPro" id="IPR012677">
    <property type="entry name" value="Nucleotide-bd_a/b_plait_sf"/>
</dbReference>
<dbReference type="Gene3D" id="1.20.5.2650">
    <property type="match status" value="1"/>
</dbReference>
<evidence type="ECO:0000256" key="3">
    <source>
        <dbReference type="SAM" id="Coils"/>
    </source>
</evidence>
<dbReference type="PANTHER" id="PTHR10352">
    <property type="entry name" value="EUKARYOTIC TRANSLATION INITIATION FACTOR 3 SUBUNIT G"/>
    <property type="match status" value="1"/>
</dbReference>
<organism evidence="6 7">
    <name type="scientific">Fraxinus pennsylvanica</name>
    <dbReference type="NCBI Taxonomy" id="56036"/>
    <lineage>
        <taxon>Eukaryota</taxon>
        <taxon>Viridiplantae</taxon>
        <taxon>Streptophyta</taxon>
        <taxon>Embryophyta</taxon>
        <taxon>Tracheophyta</taxon>
        <taxon>Spermatophyta</taxon>
        <taxon>Magnoliopsida</taxon>
        <taxon>eudicotyledons</taxon>
        <taxon>Gunneridae</taxon>
        <taxon>Pentapetalae</taxon>
        <taxon>asterids</taxon>
        <taxon>lamiids</taxon>
        <taxon>Lamiales</taxon>
        <taxon>Oleaceae</taxon>
        <taxon>Oleeae</taxon>
        <taxon>Fraxinus</taxon>
    </lineage>
</organism>
<dbReference type="CDD" id="cd12317">
    <property type="entry name" value="RRM4_RBM19_RRM3_MRD1"/>
    <property type="match status" value="1"/>
</dbReference>